<evidence type="ECO:0000256" key="2">
    <source>
        <dbReference type="ARBA" id="ARBA00007165"/>
    </source>
</evidence>
<dbReference type="Proteomes" id="UP001196413">
    <property type="component" value="Unassembled WGS sequence"/>
</dbReference>
<gene>
    <name evidence="8" type="primary">SURF1_2</name>
    <name evidence="8" type="ORF">KIN20_001577</name>
</gene>
<dbReference type="InterPro" id="IPR045214">
    <property type="entry name" value="Surf1/Surf4"/>
</dbReference>
<dbReference type="EMBL" id="JAHQIW010000207">
    <property type="protein sequence ID" value="KAJ1346690.1"/>
    <property type="molecule type" value="Genomic_DNA"/>
</dbReference>
<evidence type="ECO:0000256" key="4">
    <source>
        <dbReference type="ARBA" id="ARBA00022989"/>
    </source>
</evidence>
<sequence>MMTSYVFIHRLSRFSYSFSSLPTAISRRKTEEIIELDNRDKRERYASVNRAESGRKSQGSSGKARWSFGSSAMLVSISKLNTMEYRKVRVTGEFLHEREFYISPRGRFDPGHAEQRSGSIFSQDNLSSHGGHIITPFRLSNSNLIVLINRGWVPASMISPASRQSSQPKGIVTFDAVVRKSETRPQFVSGNVPEKGQWYYKDFYEMARYHNTDPIYLEAVYESTVDGGPIGGQTNVSVRNDHLSYLLTWLVLLARKGLSTLGSS</sequence>
<keyword evidence="9" id="KW-1185">Reference proteome</keyword>
<keyword evidence="5" id="KW-0472">Membrane</keyword>
<evidence type="ECO:0000313" key="9">
    <source>
        <dbReference type="Proteomes" id="UP001196413"/>
    </source>
</evidence>
<dbReference type="PANTHER" id="PTHR23427:SF2">
    <property type="entry name" value="SURFEIT LOCUS PROTEIN 1"/>
    <property type="match status" value="1"/>
</dbReference>
<accession>A0AAD5QG99</accession>
<keyword evidence="4" id="KW-1133">Transmembrane helix</keyword>
<evidence type="ECO:0000313" key="8">
    <source>
        <dbReference type="EMBL" id="KAJ1346690.1"/>
    </source>
</evidence>
<evidence type="ECO:0000256" key="6">
    <source>
        <dbReference type="RuleBase" id="RU363076"/>
    </source>
</evidence>
<organism evidence="8 9">
    <name type="scientific">Parelaphostrongylus tenuis</name>
    <name type="common">Meningeal worm</name>
    <dbReference type="NCBI Taxonomy" id="148309"/>
    <lineage>
        <taxon>Eukaryota</taxon>
        <taxon>Metazoa</taxon>
        <taxon>Ecdysozoa</taxon>
        <taxon>Nematoda</taxon>
        <taxon>Chromadorea</taxon>
        <taxon>Rhabditida</taxon>
        <taxon>Rhabditina</taxon>
        <taxon>Rhabditomorpha</taxon>
        <taxon>Strongyloidea</taxon>
        <taxon>Metastrongylidae</taxon>
        <taxon>Parelaphostrongylus</taxon>
    </lineage>
</organism>
<feature type="region of interest" description="Disordered" evidence="7">
    <location>
        <begin position="45"/>
        <end position="65"/>
    </location>
</feature>
<dbReference type="PROSITE" id="PS50895">
    <property type="entry name" value="SURF1"/>
    <property type="match status" value="1"/>
</dbReference>
<comment type="function">
    <text evidence="6">Probably involved in the biogenesis of the COX complex.</text>
</comment>
<keyword evidence="6" id="KW-0999">Mitochondrion inner membrane</keyword>
<dbReference type="InterPro" id="IPR002994">
    <property type="entry name" value="Surf1/Shy1"/>
</dbReference>
<proteinExistence type="inferred from homology"/>
<comment type="similarity">
    <text evidence="2 6">Belongs to the SURF1 family.</text>
</comment>
<dbReference type="GO" id="GO:0033617">
    <property type="term" value="P:mitochondrial respiratory chain complex IV assembly"/>
    <property type="evidence" value="ECO:0007669"/>
    <property type="project" value="TreeGrafter"/>
</dbReference>
<keyword evidence="6" id="KW-0496">Mitochondrion</keyword>
<evidence type="ECO:0000256" key="1">
    <source>
        <dbReference type="ARBA" id="ARBA00004370"/>
    </source>
</evidence>
<protein>
    <recommendedName>
        <fullName evidence="6">SURF1-like protein</fullName>
    </recommendedName>
</protein>
<dbReference type="Pfam" id="PF02104">
    <property type="entry name" value="SURF1"/>
    <property type="match status" value="1"/>
</dbReference>
<evidence type="ECO:0000256" key="3">
    <source>
        <dbReference type="ARBA" id="ARBA00022692"/>
    </source>
</evidence>
<keyword evidence="3" id="KW-0812">Transmembrane</keyword>
<comment type="caution">
    <text evidence="8">The sequence shown here is derived from an EMBL/GenBank/DDBJ whole genome shotgun (WGS) entry which is preliminary data.</text>
</comment>
<name>A0AAD5QG99_PARTN</name>
<comment type="subcellular location">
    <subcellularLocation>
        <location evidence="1">Membrane</location>
    </subcellularLocation>
    <subcellularLocation>
        <location evidence="6">Mitochondrion inner membrane</location>
        <topology evidence="6">Multi-pass membrane protein</topology>
    </subcellularLocation>
</comment>
<dbReference type="GO" id="GO:0005743">
    <property type="term" value="C:mitochondrial inner membrane"/>
    <property type="evidence" value="ECO:0007669"/>
    <property type="project" value="UniProtKB-SubCell"/>
</dbReference>
<reference evidence="8" key="1">
    <citation type="submission" date="2021-06" db="EMBL/GenBank/DDBJ databases">
        <title>Parelaphostrongylus tenuis whole genome reference sequence.</title>
        <authorList>
            <person name="Garwood T.J."/>
            <person name="Larsen P.A."/>
            <person name="Fountain-Jones N.M."/>
            <person name="Garbe J.R."/>
            <person name="Macchietto M.G."/>
            <person name="Kania S.A."/>
            <person name="Gerhold R.W."/>
            <person name="Richards J.E."/>
            <person name="Wolf T.M."/>
        </authorList>
    </citation>
    <scope>NUCLEOTIDE SEQUENCE</scope>
    <source>
        <strain evidence="8">MNPRO001-30</strain>
        <tissue evidence="8">Meninges</tissue>
    </source>
</reference>
<dbReference type="AlphaFoldDB" id="A0AAD5QG99"/>
<dbReference type="CDD" id="cd06662">
    <property type="entry name" value="SURF1"/>
    <property type="match status" value="1"/>
</dbReference>
<dbReference type="PANTHER" id="PTHR23427">
    <property type="entry name" value="SURFEIT LOCUS PROTEIN"/>
    <property type="match status" value="1"/>
</dbReference>
<evidence type="ECO:0000256" key="7">
    <source>
        <dbReference type="SAM" id="MobiDB-lite"/>
    </source>
</evidence>
<evidence type="ECO:0000256" key="5">
    <source>
        <dbReference type="ARBA" id="ARBA00023136"/>
    </source>
</evidence>